<dbReference type="Proteomes" id="UP001499988">
    <property type="component" value="Unassembled WGS sequence"/>
</dbReference>
<comment type="similarity">
    <text evidence="1">Belongs to the ATP-dependent AMP-binding enzyme family.</text>
</comment>
<evidence type="ECO:0000313" key="8">
    <source>
        <dbReference type="EMBL" id="GAA4886343.1"/>
    </source>
</evidence>
<name>A0ABP9ESG3_9GAMM</name>
<evidence type="ECO:0000259" key="6">
    <source>
        <dbReference type="Pfam" id="PF00501"/>
    </source>
</evidence>
<dbReference type="InterPro" id="IPR042099">
    <property type="entry name" value="ANL_N_sf"/>
</dbReference>
<protein>
    <submittedName>
        <fullName evidence="8">O-succinylbenzoate--CoA ligase</fullName>
    </submittedName>
</protein>
<dbReference type="Gene3D" id="3.40.50.12780">
    <property type="entry name" value="N-terminal domain of ligase-like"/>
    <property type="match status" value="1"/>
</dbReference>
<evidence type="ECO:0000313" key="9">
    <source>
        <dbReference type="Proteomes" id="UP001499988"/>
    </source>
</evidence>
<dbReference type="InterPro" id="IPR025110">
    <property type="entry name" value="AMP-bd_C"/>
</dbReference>
<organism evidence="8 9">
    <name type="scientific">Ferrimonas pelagia</name>
    <dbReference type="NCBI Taxonomy" id="1177826"/>
    <lineage>
        <taxon>Bacteria</taxon>
        <taxon>Pseudomonadati</taxon>
        <taxon>Pseudomonadota</taxon>
        <taxon>Gammaproteobacteria</taxon>
        <taxon>Alteromonadales</taxon>
        <taxon>Ferrimonadaceae</taxon>
        <taxon>Ferrimonas</taxon>
    </lineage>
</organism>
<dbReference type="InterPro" id="IPR010192">
    <property type="entry name" value="MenE"/>
</dbReference>
<proteinExistence type="inferred from homology"/>
<dbReference type="SUPFAM" id="SSF56801">
    <property type="entry name" value="Acetyl-CoA synthetase-like"/>
    <property type="match status" value="1"/>
</dbReference>
<dbReference type="RefSeq" id="WP_345335200.1">
    <property type="nucleotide sequence ID" value="NZ_BAABJZ010000064.1"/>
</dbReference>
<keyword evidence="3 8" id="KW-0436">Ligase</keyword>
<keyword evidence="2" id="KW-0474">Menaquinone biosynthesis</keyword>
<evidence type="ECO:0000256" key="3">
    <source>
        <dbReference type="ARBA" id="ARBA00022598"/>
    </source>
</evidence>
<evidence type="ECO:0000259" key="7">
    <source>
        <dbReference type="Pfam" id="PF13193"/>
    </source>
</evidence>
<gene>
    <name evidence="8" type="primary">menE</name>
    <name evidence="8" type="ORF">GCM10023333_19630</name>
</gene>
<evidence type="ECO:0000256" key="1">
    <source>
        <dbReference type="ARBA" id="ARBA00006432"/>
    </source>
</evidence>
<dbReference type="PANTHER" id="PTHR43201:SF8">
    <property type="entry name" value="ACYL-COA SYNTHETASE FAMILY MEMBER 3"/>
    <property type="match status" value="1"/>
</dbReference>
<feature type="domain" description="AMP-dependent synthetase/ligase" evidence="6">
    <location>
        <begin position="9"/>
        <end position="302"/>
    </location>
</feature>
<dbReference type="InterPro" id="IPR020845">
    <property type="entry name" value="AMP-binding_CS"/>
</dbReference>
<keyword evidence="5" id="KW-0067">ATP-binding</keyword>
<dbReference type="Gene3D" id="3.30.300.30">
    <property type="match status" value="1"/>
</dbReference>
<feature type="domain" description="AMP-binding enzyme C-terminal" evidence="7">
    <location>
        <begin position="369"/>
        <end position="426"/>
    </location>
</feature>
<dbReference type="PROSITE" id="PS00455">
    <property type="entry name" value="AMP_BINDING"/>
    <property type="match status" value="1"/>
</dbReference>
<dbReference type="EMBL" id="BAABJZ010000064">
    <property type="protein sequence ID" value="GAA4886343.1"/>
    <property type="molecule type" value="Genomic_DNA"/>
</dbReference>
<accession>A0ABP9ESG3</accession>
<dbReference type="InterPro" id="IPR045851">
    <property type="entry name" value="AMP-bd_C_sf"/>
</dbReference>
<dbReference type="InterPro" id="IPR000873">
    <property type="entry name" value="AMP-dep_synth/lig_dom"/>
</dbReference>
<dbReference type="PANTHER" id="PTHR43201">
    <property type="entry name" value="ACYL-COA SYNTHETASE"/>
    <property type="match status" value="1"/>
</dbReference>
<sequence length="452" mass="49222">MTTITCPLHTAARRFGDAIAIEGQGHRLSYIELDGRISALCEHLSAQGVKASHHVGYIGANRLEAIELLYAAMRLGAVFVPLSPRFVPEQQQALIRSLDLQWLWQEGDLACAAKPLDLSPGYTEALWRFDASRGVSLILTSGSSGQPKAAMHNTLNHLAAGEGSQDQAPLSIGDRWLLSLPLYHIGGLAILWRCLTCGATAVLPDSEALADNLVQQKITHLSLVATQLKRLLEQQPQSLNGLKTLLLGGGPIPQSLLDGLKPYSLNALTSYGMTEMGSQICTGPANSQGLSGFPLAGRQIRINKGLIEVNGDSRFIGYYQQGRLTTPFDQDGWFATRDLGQFIGEQIKVIGRADNMFISGGENVQPETIEAVLKRCEGVEEVIVVPVDDAEFGQLPVAVVKGDWQAAALEKRVMKKLPRFMRPRRYLSWPAHLSTGELKISRATISNWLAKS</sequence>
<dbReference type="NCBIfam" id="TIGR01923">
    <property type="entry name" value="menE"/>
    <property type="match status" value="1"/>
</dbReference>
<dbReference type="Pfam" id="PF13193">
    <property type="entry name" value="AMP-binding_C"/>
    <property type="match status" value="1"/>
</dbReference>
<dbReference type="CDD" id="cd17630">
    <property type="entry name" value="OSB_MenE-like"/>
    <property type="match status" value="1"/>
</dbReference>
<keyword evidence="4" id="KW-0547">Nucleotide-binding</keyword>
<comment type="caution">
    <text evidence="8">The sequence shown here is derived from an EMBL/GenBank/DDBJ whole genome shotgun (WGS) entry which is preliminary data.</text>
</comment>
<dbReference type="GO" id="GO:0016874">
    <property type="term" value="F:ligase activity"/>
    <property type="evidence" value="ECO:0007669"/>
    <property type="project" value="UniProtKB-KW"/>
</dbReference>
<dbReference type="Pfam" id="PF00501">
    <property type="entry name" value="AMP-binding"/>
    <property type="match status" value="1"/>
</dbReference>
<evidence type="ECO:0000256" key="4">
    <source>
        <dbReference type="ARBA" id="ARBA00022741"/>
    </source>
</evidence>
<evidence type="ECO:0000256" key="2">
    <source>
        <dbReference type="ARBA" id="ARBA00022428"/>
    </source>
</evidence>
<reference evidence="9" key="1">
    <citation type="journal article" date="2019" name="Int. J. Syst. Evol. Microbiol.">
        <title>The Global Catalogue of Microorganisms (GCM) 10K type strain sequencing project: providing services to taxonomists for standard genome sequencing and annotation.</title>
        <authorList>
            <consortium name="The Broad Institute Genomics Platform"/>
            <consortium name="The Broad Institute Genome Sequencing Center for Infectious Disease"/>
            <person name="Wu L."/>
            <person name="Ma J."/>
        </authorList>
    </citation>
    <scope>NUCLEOTIDE SEQUENCE [LARGE SCALE GENOMIC DNA]</scope>
    <source>
        <strain evidence="9">JCM 18401</strain>
    </source>
</reference>
<keyword evidence="9" id="KW-1185">Reference proteome</keyword>
<evidence type="ECO:0000256" key="5">
    <source>
        <dbReference type="ARBA" id="ARBA00022840"/>
    </source>
</evidence>